<evidence type="ECO:0000256" key="1">
    <source>
        <dbReference type="SAM" id="SignalP"/>
    </source>
</evidence>
<dbReference type="InterPro" id="IPR003787">
    <property type="entry name" value="Sulphur_relay_DsrE/F-like"/>
</dbReference>
<evidence type="ECO:0008006" key="4">
    <source>
        <dbReference type="Google" id="ProtNLM"/>
    </source>
</evidence>
<dbReference type="InterPro" id="IPR027396">
    <property type="entry name" value="DsrEFH-like"/>
</dbReference>
<organism evidence="2 3">
    <name type="scientific">Hoeflea alexandrii</name>
    <dbReference type="NCBI Taxonomy" id="288436"/>
    <lineage>
        <taxon>Bacteria</taxon>
        <taxon>Pseudomonadati</taxon>
        <taxon>Pseudomonadota</taxon>
        <taxon>Alphaproteobacteria</taxon>
        <taxon>Hyphomicrobiales</taxon>
        <taxon>Rhizobiaceae</taxon>
        <taxon>Hoeflea</taxon>
    </lineage>
</organism>
<proteinExistence type="predicted"/>
<reference evidence="2 3" key="1">
    <citation type="submission" date="2020-01" db="EMBL/GenBank/DDBJ databases">
        <title>Genomes of bacteria type strains.</title>
        <authorList>
            <person name="Chen J."/>
            <person name="Zhu S."/>
            <person name="Yang J."/>
        </authorList>
    </citation>
    <scope>NUCLEOTIDE SEQUENCE [LARGE SCALE GENOMIC DNA]</scope>
    <source>
        <strain evidence="2 3">DSM 16655</strain>
    </source>
</reference>
<dbReference type="Pfam" id="PF02635">
    <property type="entry name" value="DsrE"/>
    <property type="match status" value="1"/>
</dbReference>
<gene>
    <name evidence="2" type="ORF">GTW23_05540</name>
</gene>
<dbReference type="PANTHER" id="PTHR37691:SF1">
    <property type="entry name" value="BLR3518 PROTEIN"/>
    <property type="match status" value="1"/>
</dbReference>
<dbReference type="RefSeq" id="WP_152008163.1">
    <property type="nucleotide sequence ID" value="NZ_CP159480.1"/>
</dbReference>
<sequence length="154" mass="16944">MRLFTRLFTAVTITLGLVLAIAGNASANERYGKQKVVYHINYNGGEDDKAYRGALRNIQNHINAVGAENMEIRVVLHGNGLGLLSHAKTNEALQGQVLSLKGQNVAINVCNNTLKGRKISYQDDLFDVFEEDIVPSGVAELSHLQQMGYTYIKP</sequence>
<accession>A0ABT1CN83</accession>
<name>A0ABT1CN83_9HYPH</name>
<keyword evidence="1" id="KW-0732">Signal</keyword>
<dbReference type="EMBL" id="JAAAML010000001">
    <property type="protein sequence ID" value="MCO6407632.1"/>
    <property type="molecule type" value="Genomic_DNA"/>
</dbReference>
<feature type="chain" id="PRO_5047489887" description="DsrE/DsrF-like family protein" evidence="1">
    <location>
        <begin position="28"/>
        <end position="154"/>
    </location>
</feature>
<dbReference type="PANTHER" id="PTHR37691">
    <property type="entry name" value="BLR3518 PROTEIN"/>
    <property type="match status" value="1"/>
</dbReference>
<evidence type="ECO:0000313" key="3">
    <source>
        <dbReference type="Proteomes" id="UP001320715"/>
    </source>
</evidence>
<feature type="signal peptide" evidence="1">
    <location>
        <begin position="1"/>
        <end position="27"/>
    </location>
</feature>
<dbReference type="Proteomes" id="UP001320715">
    <property type="component" value="Unassembled WGS sequence"/>
</dbReference>
<protein>
    <recommendedName>
        <fullName evidence="4">DsrE/DsrF-like family protein</fullName>
    </recommendedName>
</protein>
<dbReference type="SUPFAM" id="SSF75169">
    <property type="entry name" value="DsrEFH-like"/>
    <property type="match status" value="1"/>
</dbReference>
<keyword evidence="3" id="KW-1185">Reference proteome</keyword>
<dbReference type="Gene3D" id="3.40.1260.10">
    <property type="entry name" value="DsrEFH-like"/>
    <property type="match status" value="1"/>
</dbReference>
<comment type="caution">
    <text evidence="2">The sequence shown here is derived from an EMBL/GenBank/DDBJ whole genome shotgun (WGS) entry which is preliminary data.</text>
</comment>
<evidence type="ECO:0000313" key="2">
    <source>
        <dbReference type="EMBL" id="MCO6407632.1"/>
    </source>
</evidence>